<dbReference type="EMBL" id="LR796516">
    <property type="protein sequence ID" value="CAB4149345.1"/>
    <property type="molecule type" value="Genomic_DNA"/>
</dbReference>
<accession>A0A6J5MQD6</accession>
<protein>
    <submittedName>
        <fullName evidence="4">Peptidase M23</fullName>
    </submittedName>
</protein>
<dbReference type="Gene3D" id="2.70.70.10">
    <property type="entry name" value="Glucose Permease (Domain IIA)"/>
    <property type="match status" value="1"/>
</dbReference>
<name>A0A6J5MQD6_9CAUD</name>
<dbReference type="InterPro" id="IPR050570">
    <property type="entry name" value="Cell_wall_metabolism_enzyme"/>
</dbReference>
<reference evidence="4" key="1">
    <citation type="submission" date="2020-04" db="EMBL/GenBank/DDBJ databases">
        <authorList>
            <person name="Chiriac C."/>
            <person name="Salcher M."/>
            <person name="Ghai R."/>
            <person name="Kavagutti S V."/>
        </authorList>
    </citation>
    <scope>NUCLEOTIDE SEQUENCE</scope>
</reference>
<dbReference type="InterPro" id="IPR011055">
    <property type="entry name" value="Dup_hybrid_motif"/>
</dbReference>
<dbReference type="GO" id="GO:0004222">
    <property type="term" value="F:metalloendopeptidase activity"/>
    <property type="evidence" value="ECO:0007669"/>
    <property type="project" value="TreeGrafter"/>
</dbReference>
<proteinExistence type="predicted"/>
<dbReference type="PANTHER" id="PTHR21666:SF270">
    <property type="entry name" value="MUREIN HYDROLASE ACTIVATOR ENVC"/>
    <property type="match status" value="1"/>
</dbReference>
<organism evidence="4">
    <name type="scientific">uncultured Caudovirales phage</name>
    <dbReference type="NCBI Taxonomy" id="2100421"/>
    <lineage>
        <taxon>Viruses</taxon>
        <taxon>Duplodnaviria</taxon>
        <taxon>Heunggongvirae</taxon>
        <taxon>Uroviricota</taxon>
        <taxon>Caudoviricetes</taxon>
        <taxon>Peduoviridae</taxon>
        <taxon>Maltschvirus</taxon>
        <taxon>Maltschvirus maltsch</taxon>
    </lineage>
</organism>
<evidence type="ECO:0000313" key="4">
    <source>
        <dbReference type="EMBL" id="CAB4149345.1"/>
    </source>
</evidence>
<sequence length="86" mass="9639">YIIKLRHKVEGKWITSSYMHLNKGSLKVSKGETVTEGQLIAKSGNSGASTGPHLHFEIQNGKDYVWSLTGARYEEPISYIKTRSTK</sequence>
<keyword evidence="2" id="KW-0081">Bacteriolytic enzyme</keyword>
<dbReference type="PANTHER" id="PTHR21666">
    <property type="entry name" value="PEPTIDASE-RELATED"/>
    <property type="match status" value="1"/>
</dbReference>
<dbReference type="Pfam" id="PF01551">
    <property type="entry name" value="Peptidase_M23"/>
    <property type="match status" value="1"/>
</dbReference>
<keyword evidence="1" id="KW-0929">Antimicrobial</keyword>
<feature type="non-terminal residue" evidence="4">
    <location>
        <position position="1"/>
    </location>
</feature>
<evidence type="ECO:0000256" key="2">
    <source>
        <dbReference type="ARBA" id="ARBA00022638"/>
    </source>
</evidence>
<evidence type="ECO:0000259" key="3">
    <source>
        <dbReference type="Pfam" id="PF01551"/>
    </source>
</evidence>
<dbReference type="SUPFAM" id="SSF51261">
    <property type="entry name" value="Duplicated hybrid motif"/>
    <property type="match status" value="1"/>
</dbReference>
<gene>
    <name evidence="4" type="ORF">UFOVP541_1</name>
</gene>
<dbReference type="GO" id="GO:0042742">
    <property type="term" value="P:defense response to bacterium"/>
    <property type="evidence" value="ECO:0007669"/>
    <property type="project" value="UniProtKB-KW"/>
</dbReference>
<evidence type="ECO:0000256" key="1">
    <source>
        <dbReference type="ARBA" id="ARBA00022529"/>
    </source>
</evidence>
<dbReference type="GO" id="GO:0031640">
    <property type="term" value="P:killing of cells of another organism"/>
    <property type="evidence" value="ECO:0007669"/>
    <property type="project" value="UniProtKB-KW"/>
</dbReference>
<dbReference type="CDD" id="cd12797">
    <property type="entry name" value="M23_peptidase"/>
    <property type="match status" value="1"/>
</dbReference>
<dbReference type="InterPro" id="IPR016047">
    <property type="entry name" value="M23ase_b-sheet_dom"/>
</dbReference>
<feature type="domain" description="M23ase beta-sheet core" evidence="3">
    <location>
        <begin position="3"/>
        <end position="64"/>
    </location>
</feature>